<evidence type="ECO:0000256" key="1">
    <source>
        <dbReference type="ARBA" id="ARBA00004123"/>
    </source>
</evidence>
<dbReference type="InterPro" id="IPR021858">
    <property type="entry name" value="Fun_TF"/>
</dbReference>
<dbReference type="Proteomes" id="UP000635477">
    <property type="component" value="Unassembled WGS sequence"/>
</dbReference>
<dbReference type="GO" id="GO:0003700">
    <property type="term" value="F:DNA-binding transcription factor activity"/>
    <property type="evidence" value="ECO:0007669"/>
    <property type="project" value="TreeGrafter"/>
</dbReference>
<evidence type="ECO:0000256" key="3">
    <source>
        <dbReference type="SAM" id="Phobius"/>
    </source>
</evidence>
<dbReference type="GO" id="GO:0045944">
    <property type="term" value="P:positive regulation of transcription by RNA polymerase II"/>
    <property type="evidence" value="ECO:0007669"/>
    <property type="project" value="TreeGrafter"/>
</dbReference>
<keyword evidence="2" id="KW-0539">Nucleus</keyword>
<reference evidence="4" key="1">
    <citation type="journal article" date="2020" name="BMC Genomics">
        <title>Correction to: Identification and distribution of gene clusters required for synthesis of sphingolipid metabolism inhibitors in diverse species of the filamentous fungus Fusarium.</title>
        <authorList>
            <person name="Kim H.S."/>
            <person name="Lohmar J.M."/>
            <person name="Busman M."/>
            <person name="Brown D.W."/>
            <person name="Naumann T.A."/>
            <person name="Divon H.H."/>
            <person name="Lysoe E."/>
            <person name="Uhlig S."/>
            <person name="Proctor R.H."/>
        </authorList>
    </citation>
    <scope>NUCLEOTIDE SEQUENCE</scope>
    <source>
        <strain evidence="4">NRRL 22465</strain>
    </source>
</reference>
<dbReference type="GO" id="GO:0005634">
    <property type="term" value="C:nucleus"/>
    <property type="evidence" value="ECO:0007669"/>
    <property type="project" value="UniProtKB-SubCell"/>
</dbReference>
<organism evidence="4 5">
    <name type="scientific">Fusarium zealandicum</name>
    <dbReference type="NCBI Taxonomy" id="1053134"/>
    <lineage>
        <taxon>Eukaryota</taxon>
        <taxon>Fungi</taxon>
        <taxon>Dikarya</taxon>
        <taxon>Ascomycota</taxon>
        <taxon>Pezizomycotina</taxon>
        <taxon>Sordariomycetes</taxon>
        <taxon>Hypocreomycetidae</taxon>
        <taxon>Hypocreales</taxon>
        <taxon>Nectriaceae</taxon>
        <taxon>Fusarium</taxon>
        <taxon>Fusarium staphyleae species complex</taxon>
    </lineage>
</organism>
<dbReference type="PANTHER" id="PTHR37534">
    <property type="entry name" value="TRANSCRIPTIONAL ACTIVATOR PROTEIN UGA3"/>
    <property type="match status" value="1"/>
</dbReference>
<feature type="transmembrane region" description="Helical" evidence="3">
    <location>
        <begin position="208"/>
        <end position="231"/>
    </location>
</feature>
<dbReference type="GO" id="GO:0000976">
    <property type="term" value="F:transcription cis-regulatory region binding"/>
    <property type="evidence" value="ECO:0007669"/>
    <property type="project" value="TreeGrafter"/>
</dbReference>
<gene>
    <name evidence="4" type="ORF">FZEAL_7265</name>
</gene>
<proteinExistence type="predicted"/>
<keyword evidence="3" id="KW-1133">Transmembrane helix</keyword>
<evidence type="ECO:0000313" key="5">
    <source>
        <dbReference type="Proteomes" id="UP000635477"/>
    </source>
</evidence>
<sequence length="436" mass="49336">MASADDHDRNEWSLPPTEKLVTIPSKSTSALEPVRSKATKTRWYDNAKEHHDEEVEIIDPDINDHDLFSGDLTLFDDHNVFYTLFLQEIPEHTPAWQRNLFLHFSQYISTEMVAIDGVHNDWRHLLLPLAQTDELVMDAVLTVSAFHFQLNKLANNLRTDSRGRSVFGIQNVHDFYVPDPHQLCARTLKGLRQRQELAQGDQTLKHSVLVTLLLLLTAVLVTGGSDFPVLLRMLESALDAMGGKDGLGTGILAEFIMRELHKVRVYAAPHLGEETGLEMISSQARTAQLFGCLNHCIKQYPEHAPVFARVADLVYQARDIYLQQVLSDQTSAFFALEPAPVTPSSVARLQRFIETLEKVPRTSPVEHMLIWTTFVAASDCQLDEHKAYFEGVLRKHHARSGFGNLLKGIESLRKIWSRKPGERWTLLLPEAKVLVA</sequence>
<accession>A0A8H4UGE1</accession>
<dbReference type="AlphaFoldDB" id="A0A8H4UGE1"/>
<evidence type="ECO:0000256" key="2">
    <source>
        <dbReference type="ARBA" id="ARBA00023242"/>
    </source>
</evidence>
<keyword evidence="3" id="KW-0472">Membrane</keyword>
<dbReference type="EMBL" id="JABEYC010000579">
    <property type="protein sequence ID" value="KAF4976009.1"/>
    <property type="molecule type" value="Genomic_DNA"/>
</dbReference>
<comment type="subcellular location">
    <subcellularLocation>
        <location evidence="1">Nucleus</location>
    </subcellularLocation>
</comment>
<keyword evidence="3" id="KW-0812">Transmembrane</keyword>
<name>A0A8H4UGE1_9HYPO</name>
<reference evidence="4" key="2">
    <citation type="submission" date="2020-05" db="EMBL/GenBank/DDBJ databases">
        <authorList>
            <person name="Kim H.-S."/>
            <person name="Proctor R.H."/>
            <person name="Brown D.W."/>
        </authorList>
    </citation>
    <scope>NUCLEOTIDE SEQUENCE</scope>
    <source>
        <strain evidence="4">NRRL 22465</strain>
    </source>
</reference>
<dbReference type="PANTHER" id="PTHR37534:SF17">
    <property type="entry name" value="ZN(2)-C6 FUNGAL-TYPE DOMAIN-CONTAINING PROTEIN"/>
    <property type="match status" value="1"/>
</dbReference>
<dbReference type="Pfam" id="PF11951">
    <property type="entry name" value="Fungal_trans_2"/>
    <property type="match status" value="2"/>
</dbReference>
<evidence type="ECO:0000313" key="4">
    <source>
        <dbReference type="EMBL" id="KAF4976009.1"/>
    </source>
</evidence>
<keyword evidence="5" id="KW-1185">Reference proteome</keyword>
<protein>
    <submittedName>
        <fullName evidence="4">Uncharacterized protein</fullName>
    </submittedName>
</protein>
<dbReference type="OrthoDB" id="5386330at2759"/>
<comment type="caution">
    <text evidence="4">The sequence shown here is derived from an EMBL/GenBank/DDBJ whole genome shotgun (WGS) entry which is preliminary data.</text>
</comment>